<dbReference type="Pfam" id="PF06199">
    <property type="entry name" value="Phage_tail_2"/>
    <property type="match status" value="1"/>
</dbReference>
<gene>
    <name evidence="1" type="ORF">APY04_0165</name>
</gene>
<comment type="caution">
    <text evidence="1">The sequence shown here is derived from an EMBL/GenBank/DDBJ whole genome shotgun (WGS) entry which is preliminary data.</text>
</comment>
<dbReference type="Proteomes" id="UP000059074">
    <property type="component" value="Unassembled WGS sequence"/>
</dbReference>
<sequence>MAAQCGGAIVVSFETAGETPTYKVVAGLRTRSISLNSETVDVTNADSSGHWRELLAGCGVRSASISGSGVFTGNEGFDEVQDAFMDRSVRDAKILIPGWGTFEGPFRVSSLEISGEYNDSVQCSMSLESAGALTFTAIGA</sequence>
<accession>A0A109BP29</accession>
<dbReference type="OrthoDB" id="7266971at2"/>
<dbReference type="InterPro" id="IPR011855">
    <property type="entry name" value="Phgtail_TP901_1"/>
</dbReference>
<dbReference type="AlphaFoldDB" id="A0A109BP29"/>
<organism evidence="1 2">
    <name type="scientific">Hyphomicrobium sulfonivorans</name>
    <dbReference type="NCBI Taxonomy" id="121290"/>
    <lineage>
        <taxon>Bacteria</taxon>
        <taxon>Pseudomonadati</taxon>
        <taxon>Pseudomonadota</taxon>
        <taxon>Alphaproteobacteria</taxon>
        <taxon>Hyphomicrobiales</taxon>
        <taxon>Hyphomicrobiaceae</taxon>
        <taxon>Hyphomicrobium</taxon>
    </lineage>
</organism>
<dbReference type="Gene3D" id="4.10.410.40">
    <property type="match status" value="1"/>
</dbReference>
<dbReference type="RefSeq" id="WP_068458976.1">
    <property type="nucleotide sequence ID" value="NZ_LMTR01000012.1"/>
</dbReference>
<dbReference type="STRING" id="121290.APY04_0165"/>
<dbReference type="NCBIfam" id="TIGR02126">
    <property type="entry name" value="phgtail_TP901_1"/>
    <property type="match status" value="1"/>
</dbReference>
<proteinExistence type="predicted"/>
<dbReference type="PRINTS" id="PR01996">
    <property type="entry name" value="MTP1FAMILY"/>
</dbReference>
<dbReference type="InterPro" id="IPR022344">
    <property type="entry name" value="GTA_major-tail"/>
</dbReference>
<keyword evidence="2" id="KW-1185">Reference proteome</keyword>
<evidence type="ECO:0000313" key="1">
    <source>
        <dbReference type="EMBL" id="KWT72371.1"/>
    </source>
</evidence>
<name>A0A109BP29_HYPSL</name>
<dbReference type="PATRIC" id="fig|121290.4.peg.1542"/>
<dbReference type="EMBL" id="LMTR01000012">
    <property type="protein sequence ID" value="KWT72371.1"/>
    <property type="molecule type" value="Genomic_DNA"/>
</dbReference>
<protein>
    <submittedName>
        <fullName evidence="1">Gene Transfer Agent tail protein</fullName>
    </submittedName>
</protein>
<reference evidence="1 2" key="1">
    <citation type="submission" date="2015-10" db="EMBL/GenBank/DDBJ databases">
        <title>Transcriptomic analysis of a linuron degrading triple-species bacterial consortium.</title>
        <authorList>
            <person name="Albers P."/>
        </authorList>
    </citation>
    <scope>NUCLEOTIDE SEQUENCE [LARGE SCALE GENOMIC DNA]</scope>
    <source>
        <strain evidence="1 2">WDL6</strain>
    </source>
</reference>
<evidence type="ECO:0000313" key="2">
    <source>
        <dbReference type="Proteomes" id="UP000059074"/>
    </source>
</evidence>